<sequence>MILIRRETIENPNRNPVTRSSMVDVAAAVAVAAADAATVAASPALNIKLLVDTKAKRVLYAEAGKEVADFFFSILSMPVGTIAKLLRADKGKAAGVANIYDSAEKMDPSYMKSGAVRDAMLNSHRHTLLTHPAIQVPNSQAAVAGPSTFVQSTTPTSAPVISYMAPTSMTPAIGFPSGGAATGGNTGGFVQGLVIYTIMDDLTIAPMSNIPAAVLLTRINGEDKGLVLEEKSVQIGYQEVIFYPEISPAGACQPDAPSGRCPGHTIVLP</sequence>
<organism evidence="1 2">
    <name type="scientific">Lolium multiflorum</name>
    <name type="common">Italian ryegrass</name>
    <name type="synonym">Lolium perenne subsp. multiflorum</name>
    <dbReference type="NCBI Taxonomy" id="4521"/>
    <lineage>
        <taxon>Eukaryota</taxon>
        <taxon>Viridiplantae</taxon>
        <taxon>Streptophyta</taxon>
        <taxon>Embryophyta</taxon>
        <taxon>Tracheophyta</taxon>
        <taxon>Spermatophyta</taxon>
        <taxon>Magnoliopsida</taxon>
        <taxon>Liliopsida</taxon>
        <taxon>Poales</taxon>
        <taxon>Poaceae</taxon>
        <taxon>BOP clade</taxon>
        <taxon>Pooideae</taxon>
        <taxon>Poodae</taxon>
        <taxon>Poeae</taxon>
        <taxon>Poeae Chloroplast Group 2 (Poeae type)</taxon>
        <taxon>Loliodinae</taxon>
        <taxon>Loliinae</taxon>
        <taxon>Lolium</taxon>
    </lineage>
</organism>
<dbReference type="Pfam" id="PF05056">
    <property type="entry name" value="DUF674"/>
    <property type="match status" value="1"/>
</dbReference>
<proteinExistence type="predicted"/>
<dbReference type="InterPro" id="IPR007750">
    <property type="entry name" value="DUF674"/>
</dbReference>
<reference evidence="1" key="1">
    <citation type="submission" date="2023-07" db="EMBL/GenBank/DDBJ databases">
        <title>A chromosome-level genome assembly of Lolium multiflorum.</title>
        <authorList>
            <person name="Chen Y."/>
            <person name="Copetti D."/>
            <person name="Kolliker R."/>
            <person name="Studer B."/>
        </authorList>
    </citation>
    <scope>NUCLEOTIDE SEQUENCE</scope>
    <source>
        <strain evidence="1">02402/16</strain>
        <tissue evidence="1">Leaf</tissue>
    </source>
</reference>
<dbReference type="PANTHER" id="PTHR33103">
    <property type="entry name" value="OS01G0153900 PROTEIN"/>
    <property type="match status" value="1"/>
</dbReference>
<comment type="caution">
    <text evidence="1">The sequence shown here is derived from an EMBL/GenBank/DDBJ whole genome shotgun (WGS) entry which is preliminary data.</text>
</comment>
<dbReference type="EMBL" id="JAUUTY010000003">
    <property type="protein sequence ID" value="KAK1661638.1"/>
    <property type="molecule type" value="Genomic_DNA"/>
</dbReference>
<evidence type="ECO:0000313" key="1">
    <source>
        <dbReference type="EMBL" id="KAK1661638.1"/>
    </source>
</evidence>
<dbReference type="Proteomes" id="UP001231189">
    <property type="component" value="Unassembled WGS sequence"/>
</dbReference>
<keyword evidence="2" id="KW-1185">Reference proteome</keyword>
<protein>
    <submittedName>
        <fullName evidence="1">Uncharacterized protein</fullName>
    </submittedName>
</protein>
<name>A0AAD8SQS5_LOLMU</name>
<accession>A0AAD8SQS5</accession>
<gene>
    <name evidence="1" type="ORF">QYE76_049797</name>
</gene>
<dbReference type="PANTHER" id="PTHR33103:SF40">
    <property type="entry name" value="OS01G0153600 PROTEIN"/>
    <property type="match status" value="1"/>
</dbReference>
<dbReference type="AlphaFoldDB" id="A0AAD8SQS5"/>
<evidence type="ECO:0000313" key="2">
    <source>
        <dbReference type="Proteomes" id="UP001231189"/>
    </source>
</evidence>